<evidence type="ECO:0000256" key="10">
    <source>
        <dbReference type="SAM" id="MobiDB-lite"/>
    </source>
</evidence>
<feature type="binding site" evidence="7">
    <location>
        <begin position="161"/>
        <end position="162"/>
    </location>
    <ligand>
        <name>ATP</name>
        <dbReference type="ChEBI" id="CHEBI:30616"/>
    </ligand>
</feature>
<dbReference type="Gene3D" id="1.10.510.10">
    <property type="entry name" value="Transferase(Phosphotransferase) domain 1"/>
    <property type="match status" value="1"/>
</dbReference>
<feature type="compositionally biased region" description="Pro residues" evidence="10">
    <location>
        <begin position="420"/>
        <end position="430"/>
    </location>
</feature>
<name>W6QLC4_PENRF</name>
<dbReference type="Proteomes" id="UP000030686">
    <property type="component" value="Unassembled WGS sequence"/>
</dbReference>
<feature type="region of interest" description="Disordered" evidence="10">
    <location>
        <begin position="355"/>
        <end position="535"/>
    </location>
</feature>
<evidence type="ECO:0000256" key="9">
    <source>
        <dbReference type="PROSITE-ProRule" id="PRU10141"/>
    </source>
</evidence>
<protein>
    <submittedName>
        <fullName evidence="12">Tyrosine-protein kinase, catalytic domain</fullName>
    </submittedName>
</protein>
<keyword evidence="5 7" id="KW-0067">ATP-binding</keyword>
<evidence type="ECO:0000256" key="1">
    <source>
        <dbReference type="ARBA" id="ARBA00022527"/>
    </source>
</evidence>
<dbReference type="InterPro" id="IPR030616">
    <property type="entry name" value="Aur-like"/>
</dbReference>
<feature type="active site" description="Proton acceptor" evidence="6">
    <location>
        <position position="157"/>
    </location>
</feature>
<feature type="compositionally biased region" description="Low complexity" evidence="10">
    <location>
        <begin position="508"/>
        <end position="526"/>
    </location>
</feature>
<feature type="domain" description="Protein kinase" evidence="11">
    <location>
        <begin position="40"/>
        <end position="287"/>
    </location>
</feature>
<dbReference type="PANTHER" id="PTHR24350">
    <property type="entry name" value="SERINE/THREONINE-PROTEIN KINASE IAL-RELATED"/>
    <property type="match status" value="1"/>
</dbReference>
<evidence type="ECO:0000256" key="6">
    <source>
        <dbReference type="PIRSR" id="PIRSR630616-1"/>
    </source>
</evidence>
<evidence type="ECO:0000259" key="11">
    <source>
        <dbReference type="PROSITE" id="PS50011"/>
    </source>
</evidence>
<evidence type="ECO:0000313" key="12">
    <source>
        <dbReference type="EMBL" id="CDM35014.1"/>
    </source>
</evidence>
<accession>W6QLC4</accession>
<dbReference type="GO" id="GO:0005524">
    <property type="term" value="F:ATP binding"/>
    <property type="evidence" value="ECO:0007669"/>
    <property type="project" value="UniProtKB-UniRule"/>
</dbReference>
<dbReference type="SUPFAM" id="SSF56112">
    <property type="entry name" value="Protein kinase-like (PK-like)"/>
    <property type="match status" value="1"/>
</dbReference>
<keyword evidence="2" id="KW-0808">Transferase</keyword>
<dbReference type="SMART" id="SM00220">
    <property type="entry name" value="S_TKc"/>
    <property type="match status" value="1"/>
</dbReference>
<dbReference type="GO" id="GO:0004674">
    <property type="term" value="F:protein serine/threonine kinase activity"/>
    <property type="evidence" value="ECO:0007669"/>
    <property type="project" value="UniProtKB-KW"/>
</dbReference>
<evidence type="ECO:0000256" key="3">
    <source>
        <dbReference type="ARBA" id="ARBA00022741"/>
    </source>
</evidence>
<gene>
    <name evidence="12" type="ORF">PROQFM164_S03g001741</name>
</gene>
<evidence type="ECO:0000256" key="2">
    <source>
        <dbReference type="ARBA" id="ARBA00022679"/>
    </source>
</evidence>
<reference evidence="12" key="1">
    <citation type="journal article" date="2014" name="Nat. Commun.">
        <title>Multiple recent horizontal transfers of a large genomic region in cheese making fungi.</title>
        <authorList>
            <person name="Cheeseman K."/>
            <person name="Ropars J."/>
            <person name="Renault P."/>
            <person name="Dupont J."/>
            <person name="Gouzy J."/>
            <person name="Branca A."/>
            <person name="Abraham A.L."/>
            <person name="Ceppi M."/>
            <person name="Conseiller E."/>
            <person name="Debuchy R."/>
            <person name="Malagnac F."/>
            <person name="Goarin A."/>
            <person name="Silar P."/>
            <person name="Lacoste S."/>
            <person name="Sallet E."/>
            <person name="Bensimon A."/>
            <person name="Giraud T."/>
            <person name="Brygoo Y."/>
        </authorList>
    </citation>
    <scope>NUCLEOTIDE SEQUENCE [LARGE SCALE GENOMIC DNA]</scope>
    <source>
        <strain evidence="12">FM164</strain>
    </source>
</reference>
<feature type="compositionally biased region" description="Acidic residues" evidence="10">
    <location>
        <begin position="454"/>
        <end position="475"/>
    </location>
</feature>
<keyword evidence="3 7" id="KW-0547">Nucleotide-binding</keyword>
<feature type="binding site" evidence="7">
    <location>
        <position position="175"/>
    </location>
    <ligand>
        <name>ATP</name>
        <dbReference type="ChEBI" id="CHEBI:30616"/>
    </ligand>
</feature>
<dbReference type="PROSITE" id="PS00108">
    <property type="entry name" value="PROTEIN_KINASE_ST"/>
    <property type="match status" value="1"/>
</dbReference>
<dbReference type="Pfam" id="PF00069">
    <property type="entry name" value="Pkinase"/>
    <property type="match status" value="1"/>
</dbReference>
<dbReference type="PROSITE" id="PS50011">
    <property type="entry name" value="PROTEIN_KINASE_DOM"/>
    <property type="match status" value="1"/>
</dbReference>
<dbReference type="InterPro" id="IPR017441">
    <property type="entry name" value="Protein_kinase_ATP_BS"/>
</dbReference>
<evidence type="ECO:0000256" key="4">
    <source>
        <dbReference type="ARBA" id="ARBA00022777"/>
    </source>
</evidence>
<keyword evidence="4 12" id="KW-0418">Kinase</keyword>
<evidence type="ECO:0000256" key="7">
    <source>
        <dbReference type="PIRSR" id="PIRSR630616-2"/>
    </source>
</evidence>
<keyword evidence="13" id="KW-1185">Reference proteome</keyword>
<evidence type="ECO:0000313" key="13">
    <source>
        <dbReference type="Proteomes" id="UP000030686"/>
    </source>
</evidence>
<dbReference type="PROSITE" id="PS00107">
    <property type="entry name" value="PROTEIN_KINASE_ATP"/>
    <property type="match status" value="1"/>
</dbReference>
<dbReference type="AlphaFoldDB" id="W6QLC4"/>
<dbReference type="OMA" id="ANPREVM"/>
<dbReference type="STRING" id="1365484.W6QLC4"/>
<feature type="binding site" evidence="9">
    <location>
        <position position="70"/>
    </location>
    <ligand>
        <name>ATP</name>
        <dbReference type="ChEBI" id="CHEBI:30616"/>
    </ligand>
</feature>
<feature type="binding site" evidence="7">
    <location>
        <position position="66"/>
    </location>
    <ligand>
        <name>ATP</name>
        <dbReference type="ChEBI" id="CHEBI:30616"/>
    </ligand>
</feature>
<proteinExistence type="predicted"/>
<sequence length="535" mass="60391">MPPRTRAGVQSQKQKEKLANSYNELLEEFSSKDLRTVGNYTLGRLIGKGSFGKVYLASHKLTNGSKVVLKSSSKEDTNLVREIHHHRQFLHPHIARLYEVVVTESLVWLVLEYCPGDELYNYLLRHGPLPVEKVKRIFTQLVGAVAYVHSKSCVHRDLKLENILLDKQENVKLCDFGFTREYEGKASYLQTFCGTICYSAPEMLKGEKYAGEKVDVWSLGIILYALLAGELPFDDDDDQITKKRILSDEPTFNGKFTDDAKALVSLLLSKRPLIRPSLDEILAHPFLAEHAPQQLAILKIPRPSPFTTPLEKTTLQRMKSAGVNIDEVIENVLAQRCDPLAGWWALLIEKEQRKERKRERKRRERDAEAKNIRRLSATSSRLEKRSSALMEVEEEGMGLRDRGRRDRRSLPSQLAVPDLPALPEPLPVFPIEPMDTSGPDLAPGRPAARKSQIIEEEEDVEGIEEEIEEVDEFEEPTTPGGFFTPDEQPAETESPSSGRTPFDPILNLDTSPLRPPRSSSLRSPSDTPDKIGIAE</sequence>
<dbReference type="InterPro" id="IPR008271">
    <property type="entry name" value="Ser/Thr_kinase_AS"/>
</dbReference>
<organism evidence="12 13">
    <name type="scientific">Penicillium roqueforti (strain FM164)</name>
    <dbReference type="NCBI Taxonomy" id="1365484"/>
    <lineage>
        <taxon>Eukaryota</taxon>
        <taxon>Fungi</taxon>
        <taxon>Dikarya</taxon>
        <taxon>Ascomycota</taxon>
        <taxon>Pezizomycotina</taxon>
        <taxon>Eurotiomycetes</taxon>
        <taxon>Eurotiomycetidae</taxon>
        <taxon>Eurotiales</taxon>
        <taxon>Aspergillaceae</taxon>
        <taxon>Penicillium</taxon>
    </lineage>
</organism>
<dbReference type="EMBL" id="HG792017">
    <property type="protein sequence ID" value="CDM35014.1"/>
    <property type="molecule type" value="Genomic_DNA"/>
</dbReference>
<dbReference type="OrthoDB" id="942095at2759"/>
<evidence type="ECO:0000256" key="5">
    <source>
        <dbReference type="ARBA" id="ARBA00022840"/>
    </source>
</evidence>
<dbReference type="InterPro" id="IPR000719">
    <property type="entry name" value="Prot_kinase_dom"/>
</dbReference>
<dbReference type="CDD" id="cd14003">
    <property type="entry name" value="STKc_AMPK-like"/>
    <property type="match status" value="1"/>
</dbReference>
<keyword evidence="1" id="KW-0723">Serine/threonine-protein kinase</keyword>
<dbReference type="InterPro" id="IPR011009">
    <property type="entry name" value="Kinase-like_dom_sf"/>
</dbReference>
<dbReference type="FunFam" id="1.10.510.10:FF:000434">
    <property type="entry name" value="Serine/threonine protein kinase"/>
    <property type="match status" value="1"/>
</dbReference>
<feature type="cross-link" description="Glycyl lysine isopeptide (Lys-Gly) (interchain with G-Cter in SUMO2)" evidence="8">
    <location>
        <position position="159"/>
    </location>
</feature>
<evidence type="ECO:0000256" key="8">
    <source>
        <dbReference type="PIRSR" id="PIRSR630616-3"/>
    </source>
</evidence>